<evidence type="ECO:0008006" key="3">
    <source>
        <dbReference type="Google" id="ProtNLM"/>
    </source>
</evidence>
<reference evidence="1 2" key="1">
    <citation type="submission" date="2024-04" db="EMBL/GenBank/DDBJ databases">
        <title>genome sequences of Mucor flavus KT1a and Helicostylum pulchrum KT1b strains isolation_sourced from the surface of a dry-aged beef.</title>
        <authorList>
            <person name="Toyotome T."/>
            <person name="Hosono M."/>
            <person name="Torimaru M."/>
            <person name="Fukuda K."/>
            <person name="Mikami N."/>
        </authorList>
    </citation>
    <scope>NUCLEOTIDE SEQUENCE [LARGE SCALE GENOMIC DNA]</scope>
    <source>
        <strain evidence="1 2">KT1b</strain>
    </source>
</reference>
<accession>A0ABP9YFR1</accession>
<gene>
    <name evidence="1" type="ORF">HPULCUR_011328</name>
</gene>
<protein>
    <recommendedName>
        <fullName evidence="3">Transposase</fullName>
    </recommendedName>
</protein>
<keyword evidence="2" id="KW-1185">Reference proteome</keyword>
<dbReference type="Proteomes" id="UP001476247">
    <property type="component" value="Unassembled WGS sequence"/>
</dbReference>
<dbReference type="EMBL" id="BAABUJ010000051">
    <property type="protein sequence ID" value="GAA5805802.1"/>
    <property type="molecule type" value="Genomic_DNA"/>
</dbReference>
<proteinExistence type="predicted"/>
<evidence type="ECO:0000313" key="2">
    <source>
        <dbReference type="Proteomes" id="UP001476247"/>
    </source>
</evidence>
<organism evidence="1 2">
    <name type="scientific">Helicostylum pulchrum</name>
    <dbReference type="NCBI Taxonomy" id="562976"/>
    <lineage>
        <taxon>Eukaryota</taxon>
        <taxon>Fungi</taxon>
        <taxon>Fungi incertae sedis</taxon>
        <taxon>Mucoromycota</taxon>
        <taxon>Mucoromycotina</taxon>
        <taxon>Mucoromycetes</taxon>
        <taxon>Mucorales</taxon>
        <taxon>Mucorineae</taxon>
        <taxon>Mucoraceae</taxon>
        <taxon>Helicostylum</taxon>
    </lineage>
</organism>
<sequence>MNKHQIKRYPKAKMLTEIEAALYRIYNAAKKYTTQQELPDALDVFEKTEDKIVNPAIDMNTLLPPFTNLNRKGRKSNKRGVKSGIERLDIRRSCLA</sequence>
<evidence type="ECO:0000313" key="1">
    <source>
        <dbReference type="EMBL" id="GAA5805802.1"/>
    </source>
</evidence>
<comment type="caution">
    <text evidence="1">The sequence shown here is derived from an EMBL/GenBank/DDBJ whole genome shotgun (WGS) entry which is preliminary data.</text>
</comment>
<name>A0ABP9YFR1_9FUNG</name>